<dbReference type="GO" id="GO:0055085">
    <property type="term" value="P:transmembrane transport"/>
    <property type="evidence" value="ECO:0007669"/>
    <property type="project" value="InterPro"/>
</dbReference>
<gene>
    <name evidence="11" type="ORF">EII10_08660</name>
</gene>
<keyword evidence="12" id="KW-1185">Reference proteome</keyword>
<dbReference type="OrthoDB" id="1016457at2"/>
<evidence type="ECO:0000313" key="12">
    <source>
        <dbReference type="Proteomes" id="UP000271272"/>
    </source>
</evidence>
<dbReference type="PANTHER" id="PTHR30477:SF3">
    <property type="entry name" value="METAL TRANSPORT SYSTEM MEMBRANE PROTEIN CT_069-RELATED"/>
    <property type="match status" value="1"/>
</dbReference>
<keyword evidence="3 8" id="KW-0813">Transport</keyword>
<keyword evidence="4" id="KW-1003">Cell membrane</keyword>
<dbReference type="PANTHER" id="PTHR30477">
    <property type="entry name" value="ABC-TRANSPORTER METAL-BINDING PROTEIN"/>
    <property type="match status" value="1"/>
</dbReference>
<evidence type="ECO:0000256" key="2">
    <source>
        <dbReference type="ARBA" id="ARBA00008034"/>
    </source>
</evidence>
<evidence type="ECO:0000256" key="3">
    <source>
        <dbReference type="ARBA" id="ARBA00022448"/>
    </source>
</evidence>
<dbReference type="RefSeq" id="WP_124934110.1">
    <property type="nucleotide sequence ID" value="NZ_RQZC01000014.1"/>
</dbReference>
<sequence>MSALTAALAPTLVDPVAFLSSYTYRTMLLGTSMVGLTAGALGSYLYLHKQSLVSDVIGHSAIAGVTTAFITATALLGIGGRSVLVLTIGALIAATAAVLVANWIARASRVGIDAAMAICLALFYGSGVVMLNAISHSSLPERGGIADYVFGSASTLTRADLTAITGFAATALAVTALLWKEFKLLTFDPVLCRTMGLSNRALSPLLLGTVTVAIVIGIKAVGLILMVAFAIMPAAAARQWTRHLWSMIALAGLIGALSAAMGSYLAVSLGSIPTGPIIVLVLAAVLAVSLLAAPRRSLLRRRQAQRALRRRLLAEVAAAREGSGPTTAAPAPAPGEAHR</sequence>
<dbReference type="InterPro" id="IPR001626">
    <property type="entry name" value="ABC_TroCD"/>
</dbReference>
<reference evidence="11 12" key="1">
    <citation type="submission" date="2018-11" db="EMBL/GenBank/DDBJ databases">
        <title>Genomes From Bacteria Associated with the Canine Oral Cavity: a Test Case for Automated Genome-Based Taxonomic Assignment.</title>
        <authorList>
            <person name="Coil D.A."/>
            <person name="Jospin G."/>
            <person name="Darling A.E."/>
            <person name="Wallis C."/>
            <person name="Davis I.J."/>
            <person name="Harris S."/>
            <person name="Eisen J.A."/>
            <person name="Holcombe L.J."/>
            <person name="O'Flynn C."/>
        </authorList>
    </citation>
    <scope>NUCLEOTIDE SEQUENCE [LARGE SCALE GENOMIC DNA]</scope>
    <source>
        <strain evidence="11 12">OH5050</strain>
    </source>
</reference>
<keyword evidence="7 10" id="KW-0472">Membrane</keyword>
<dbReference type="InterPro" id="IPR037294">
    <property type="entry name" value="ABC_BtuC-like"/>
</dbReference>
<dbReference type="AlphaFoldDB" id="A0A3P1V6F5"/>
<keyword evidence="6 10" id="KW-1133">Transmembrane helix</keyword>
<accession>A0A3P1V6F5</accession>
<feature type="transmembrane region" description="Helical" evidence="10">
    <location>
        <begin position="56"/>
        <end position="78"/>
    </location>
</feature>
<evidence type="ECO:0000256" key="7">
    <source>
        <dbReference type="ARBA" id="ARBA00023136"/>
    </source>
</evidence>
<dbReference type="GO" id="GO:0010043">
    <property type="term" value="P:response to zinc ion"/>
    <property type="evidence" value="ECO:0007669"/>
    <property type="project" value="TreeGrafter"/>
</dbReference>
<evidence type="ECO:0000313" key="11">
    <source>
        <dbReference type="EMBL" id="RRD28905.1"/>
    </source>
</evidence>
<feature type="transmembrane region" description="Helical" evidence="10">
    <location>
        <begin position="112"/>
        <end position="134"/>
    </location>
</feature>
<dbReference type="Pfam" id="PF00950">
    <property type="entry name" value="ABC-3"/>
    <property type="match status" value="1"/>
</dbReference>
<feature type="transmembrane region" description="Helical" evidence="10">
    <location>
        <begin position="84"/>
        <end position="105"/>
    </location>
</feature>
<evidence type="ECO:0000256" key="6">
    <source>
        <dbReference type="ARBA" id="ARBA00022989"/>
    </source>
</evidence>
<comment type="similarity">
    <text evidence="2 8">Belongs to the ABC-3 integral membrane protein family.</text>
</comment>
<proteinExistence type="inferred from homology"/>
<evidence type="ECO:0000256" key="8">
    <source>
        <dbReference type="RuleBase" id="RU003943"/>
    </source>
</evidence>
<dbReference type="GO" id="GO:0043190">
    <property type="term" value="C:ATP-binding cassette (ABC) transporter complex"/>
    <property type="evidence" value="ECO:0007669"/>
    <property type="project" value="InterPro"/>
</dbReference>
<evidence type="ECO:0000256" key="10">
    <source>
        <dbReference type="SAM" id="Phobius"/>
    </source>
</evidence>
<feature type="region of interest" description="Disordered" evidence="9">
    <location>
        <begin position="318"/>
        <end position="339"/>
    </location>
</feature>
<feature type="compositionally biased region" description="Low complexity" evidence="9">
    <location>
        <begin position="318"/>
        <end position="330"/>
    </location>
</feature>
<dbReference type="Proteomes" id="UP000271272">
    <property type="component" value="Unassembled WGS sequence"/>
</dbReference>
<evidence type="ECO:0000256" key="9">
    <source>
        <dbReference type="SAM" id="MobiDB-lite"/>
    </source>
</evidence>
<dbReference type="EMBL" id="RQZC01000014">
    <property type="protein sequence ID" value="RRD28905.1"/>
    <property type="molecule type" value="Genomic_DNA"/>
</dbReference>
<feature type="transmembrane region" description="Helical" evidence="10">
    <location>
        <begin position="205"/>
        <end position="232"/>
    </location>
</feature>
<evidence type="ECO:0000256" key="1">
    <source>
        <dbReference type="ARBA" id="ARBA00004651"/>
    </source>
</evidence>
<feature type="transmembrane region" description="Helical" evidence="10">
    <location>
        <begin position="272"/>
        <end position="293"/>
    </location>
</feature>
<comment type="subcellular location">
    <subcellularLocation>
        <location evidence="1 8">Cell membrane</location>
        <topology evidence="1 8">Multi-pass membrane protein</topology>
    </subcellularLocation>
</comment>
<organism evidence="11 12">
    <name type="scientific">Actinomyces bowdenii</name>
    <dbReference type="NCBI Taxonomy" id="131109"/>
    <lineage>
        <taxon>Bacteria</taxon>
        <taxon>Bacillati</taxon>
        <taxon>Actinomycetota</taxon>
        <taxon>Actinomycetes</taxon>
        <taxon>Actinomycetales</taxon>
        <taxon>Actinomycetaceae</taxon>
        <taxon>Actinomyces</taxon>
    </lineage>
</organism>
<evidence type="ECO:0000256" key="4">
    <source>
        <dbReference type="ARBA" id="ARBA00022475"/>
    </source>
</evidence>
<evidence type="ECO:0000256" key="5">
    <source>
        <dbReference type="ARBA" id="ARBA00022692"/>
    </source>
</evidence>
<name>A0A3P1V6F5_9ACTO</name>
<dbReference type="Gene3D" id="1.10.3470.10">
    <property type="entry name" value="ABC transporter involved in vitamin B12 uptake, BtuC"/>
    <property type="match status" value="1"/>
</dbReference>
<comment type="caution">
    <text evidence="11">The sequence shown here is derived from an EMBL/GenBank/DDBJ whole genome shotgun (WGS) entry which is preliminary data.</text>
</comment>
<protein>
    <submittedName>
        <fullName evidence="11">Metal ABC transporter permease</fullName>
    </submittedName>
</protein>
<keyword evidence="5 8" id="KW-0812">Transmembrane</keyword>
<feature type="transmembrane region" description="Helical" evidence="10">
    <location>
        <begin position="29"/>
        <end position="47"/>
    </location>
</feature>
<feature type="transmembrane region" description="Helical" evidence="10">
    <location>
        <begin position="244"/>
        <end position="266"/>
    </location>
</feature>
<dbReference type="SUPFAM" id="SSF81345">
    <property type="entry name" value="ABC transporter involved in vitamin B12 uptake, BtuC"/>
    <property type="match status" value="1"/>
</dbReference>